<dbReference type="GO" id="GO:0050661">
    <property type="term" value="F:NADP binding"/>
    <property type="evidence" value="ECO:0007669"/>
    <property type="project" value="InterPro"/>
</dbReference>
<evidence type="ECO:0000256" key="2">
    <source>
        <dbReference type="ARBA" id="ARBA00023002"/>
    </source>
</evidence>
<dbReference type="Gene3D" id="3.40.50.720">
    <property type="entry name" value="NAD(P)-binding Rossmann-like Domain"/>
    <property type="match status" value="1"/>
</dbReference>
<reference evidence="6" key="1">
    <citation type="submission" date="2019-02" db="EMBL/GenBank/DDBJ databases">
        <title>Draft genome sequence of Enterococcus sp. Gos25-1.</title>
        <authorList>
            <person name="Tanaka N."/>
            <person name="Shiwa Y."/>
            <person name="Fujita N."/>
        </authorList>
    </citation>
    <scope>NUCLEOTIDE SEQUENCE [LARGE SCALE GENOMIC DNA]</scope>
    <source>
        <strain evidence="6">Gos25-1</strain>
    </source>
</reference>
<evidence type="ECO:0000256" key="1">
    <source>
        <dbReference type="ARBA" id="ARBA00008419"/>
    </source>
</evidence>
<keyword evidence="2" id="KW-0560">Oxidoreductase</keyword>
<dbReference type="InterPro" id="IPR004849">
    <property type="entry name" value="6DGDH_YqeC"/>
</dbReference>
<dbReference type="Gene3D" id="1.10.1040.10">
    <property type="entry name" value="N-(1-d-carboxylethyl)-l-norvaline Dehydrogenase, domain 2"/>
    <property type="match status" value="1"/>
</dbReference>
<dbReference type="GO" id="GO:0006098">
    <property type="term" value="P:pentose-phosphate shunt"/>
    <property type="evidence" value="ECO:0007669"/>
    <property type="project" value="InterPro"/>
</dbReference>
<proteinExistence type="inferred from homology"/>
<dbReference type="NCBIfam" id="NF007161">
    <property type="entry name" value="PRK09599.1"/>
    <property type="match status" value="1"/>
</dbReference>
<dbReference type="InterPro" id="IPR036291">
    <property type="entry name" value="NAD(P)-bd_dom_sf"/>
</dbReference>
<dbReference type="NCBIfam" id="TIGR00872">
    <property type="entry name" value="gnd_rel"/>
    <property type="match status" value="1"/>
</dbReference>
<dbReference type="RefSeq" id="WP_146623759.1">
    <property type="nucleotide sequence ID" value="NZ_BJCC01000031.1"/>
</dbReference>
<dbReference type="SUPFAM" id="SSF51735">
    <property type="entry name" value="NAD(P)-binding Rossmann-fold domains"/>
    <property type="match status" value="1"/>
</dbReference>
<dbReference type="Pfam" id="PF00393">
    <property type="entry name" value="6PGD"/>
    <property type="match status" value="1"/>
</dbReference>
<evidence type="ECO:0000259" key="4">
    <source>
        <dbReference type="SMART" id="SM01350"/>
    </source>
</evidence>
<dbReference type="GO" id="GO:0016054">
    <property type="term" value="P:organic acid catabolic process"/>
    <property type="evidence" value="ECO:0007669"/>
    <property type="project" value="UniProtKB-ARBA"/>
</dbReference>
<dbReference type="GO" id="GO:0019521">
    <property type="term" value="P:D-gluconate metabolic process"/>
    <property type="evidence" value="ECO:0007669"/>
    <property type="project" value="UniProtKB-KW"/>
</dbReference>
<evidence type="ECO:0000313" key="6">
    <source>
        <dbReference type="Proteomes" id="UP000290567"/>
    </source>
</evidence>
<keyword evidence="3" id="KW-0311">Gluconate utilization</keyword>
<dbReference type="AlphaFoldDB" id="A0A4P5PF56"/>
<gene>
    <name evidence="5" type="ORF">NRIC_32550</name>
</gene>
<dbReference type="Pfam" id="PF03446">
    <property type="entry name" value="NAD_binding_2"/>
    <property type="match status" value="1"/>
</dbReference>
<dbReference type="PRINTS" id="PR00076">
    <property type="entry name" value="6PGDHDRGNASE"/>
</dbReference>
<comment type="caution">
    <text evidence="5">The sequence shown here is derived from an EMBL/GenBank/DDBJ whole genome shotgun (WGS) entry which is preliminary data.</text>
</comment>
<dbReference type="InterPro" id="IPR002204">
    <property type="entry name" value="3-OH-isobutyrate_DH-rel_CS"/>
</dbReference>
<feature type="domain" description="6-phosphogluconate dehydrogenase C-terminal" evidence="4">
    <location>
        <begin position="167"/>
        <end position="294"/>
    </location>
</feature>
<dbReference type="SMART" id="SM01350">
    <property type="entry name" value="6PGD"/>
    <property type="match status" value="1"/>
</dbReference>
<accession>A0A4P5PF56</accession>
<sequence>MQIGFIGLGKMGLNMARNVADQNWQVIGLDANQEARKTAASFGIETVDSVDKLLLTLSGRRMIFLSTPAGKITNGLVEELVSKLDEGDILIDSGNSNFHDSQKNYQLAKAHGVSFIDCGTSGGMQGARNGACLMIGGDKAAFKIAEPFFRDLACEQGYLYAGKAGSGHYLKMVHNGIEYAMMQAIGEGFHLLEKADYSFDLKEVAKVWNHGSIIEARLMALAEEAFAADPHLETIKGEVDASGEAKWTVEEALKHDIPVPTIALSLFVREESKIPDSFSNKVVSSLRHGFGGHAMVKSN</sequence>
<dbReference type="OrthoDB" id="9804542at2"/>
<dbReference type="Proteomes" id="UP000290567">
    <property type="component" value="Unassembled WGS sequence"/>
</dbReference>
<organism evidence="5 6">
    <name type="scientific">Enterococcus florum</name>
    <dbReference type="NCBI Taxonomy" id="2480627"/>
    <lineage>
        <taxon>Bacteria</taxon>
        <taxon>Bacillati</taxon>
        <taxon>Bacillota</taxon>
        <taxon>Bacilli</taxon>
        <taxon>Lactobacillales</taxon>
        <taxon>Enterococcaceae</taxon>
        <taxon>Enterococcus</taxon>
    </lineage>
</organism>
<dbReference type="InterPro" id="IPR008927">
    <property type="entry name" value="6-PGluconate_DH-like_C_sf"/>
</dbReference>
<dbReference type="GO" id="GO:0004616">
    <property type="term" value="F:phosphogluconate dehydrogenase (decarboxylating) activity"/>
    <property type="evidence" value="ECO:0007669"/>
    <property type="project" value="InterPro"/>
</dbReference>
<dbReference type="InterPro" id="IPR006114">
    <property type="entry name" value="6PGDH_C"/>
</dbReference>
<dbReference type="InterPro" id="IPR006115">
    <property type="entry name" value="6PGDH_NADP-bd"/>
</dbReference>
<dbReference type="PANTHER" id="PTHR11811">
    <property type="entry name" value="6-PHOSPHOGLUCONATE DEHYDROGENASE"/>
    <property type="match status" value="1"/>
</dbReference>
<comment type="similarity">
    <text evidence="1">Belongs to the 6-phosphogluconate dehydrogenase family.</text>
</comment>
<dbReference type="SUPFAM" id="SSF48179">
    <property type="entry name" value="6-phosphogluconate dehydrogenase C-terminal domain-like"/>
    <property type="match status" value="1"/>
</dbReference>
<dbReference type="InterPro" id="IPR006183">
    <property type="entry name" value="Pgluconate_DH"/>
</dbReference>
<name>A0A4P5PF56_9ENTE</name>
<evidence type="ECO:0000256" key="3">
    <source>
        <dbReference type="ARBA" id="ARBA00023064"/>
    </source>
</evidence>
<evidence type="ECO:0000313" key="5">
    <source>
        <dbReference type="EMBL" id="GCF95364.1"/>
    </source>
</evidence>
<dbReference type="EMBL" id="BJCC01000031">
    <property type="protein sequence ID" value="GCF95364.1"/>
    <property type="molecule type" value="Genomic_DNA"/>
</dbReference>
<keyword evidence="6" id="KW-1185">Reference proteome</keyword>
<protein>
    <submittedName>
        <fullName evidence="5">6-phosphogluconate dehydrogenase</fullName>
    </submittedName>
</protein>
<dbReference type="InterPro" id="IPR013328">
    <property type="entry name" value="6PGD_dom2"/>
</dbReference>
<dbReference type="PROSITE" id="PS00895">
    <property type="entry name" value="3_HYDROXYISOBUT_DH"/>
    <property type="match status" value="1"/>
</dbReference>